<dbReference type="GO" id="GO:0016811">
    <property type="term" value="F:hydrolase activity, acting on carbon-nitrogen (but not peptide) bonds, in linear amides"/>
    <property type="evidence" value="ECO:0007669"/>
    <property type="project" value="TreeGrafter"/>
</dbReference>
<accession>A0A6H9WHQ3</accession>
<proteinExistence type="predicted"/>
<dbReference type="InterPro" id="IPR003737">
    <property type="entry name" value="GlcNAc_PI_deacetylase-related"/>
</dbReference>
<protein>
    <submittedName>
        <fullName evidence="2">GlcNAc-PI de-N-acetylase</fullName>
    </submittedName>
</protein>
<reference evidence="2 3" key="1">
    <citation type="submission" date="2019-09" db="EMBL/GenBank/DDBJ databases">
        <title>Phylogeny of genus Pseudoclavibacter and closely related genus.</title>
        <authorList>
            <person name="Li Y."/>
        </authorList>
    </citation>
    <scope>NUCLEOTIDE SEQUENCE [LARGE SCALE GENOMIC DNA]</scope>
    <source>
        <strain evidence="2 3">EGI 60007</strain>
    </source>
</reference>
<dbReference type="Pfam" id="PF02585">
    <property type="entry name" value="PIG-L"/>
    <property type="match status" value="1"/>
</dbReference>
<dbReference type="GO" id="GO:0016137">
    <property type="term" value="P:glycoside metabolic process"/>
    <property type="evidence" value="ECO:0007669"/>
    <property type="project" value="UniProtKB-ARBA"/>
</dbReference>
<dbReference type="EMBL" id="WBJY01000001">
    <property type="protein sequence ID" value="KAB1648823.1"/>
    <property type="molecule type" value="Genomic_DNA"/>
</dbReference>
<dbReference type="PANTHER" id="PTHR12993:SF26">
    <property type="entry name" value="1D-MYO-INOSITOL 2-ACETAMIDO-2-DEOXY-ALPHA-D-GLUCOPYRANOSIDE DEACETYLASE"/>
    <property type="match status" value="1"/>
</dbReference>
<dbReference type="PANTHER" id="PTHR12993">
    <property type="entry name" value="N-ACETYLGLUCOSAMINYL-PHOSPHATIDYLINOSITOL DE-N-ACETYLASE-RELATED"/>
    <property type="match status" value="1"/>
</dbReference>
<sequence length="275" mass="29868">MRGYHARMAAPEASDRPSARVTPDEFFAFARRVLFVHAHPDDETLWAGNLMAELVDRGARVSLVTTNRGELGQVVDPELAHVFGTDSLGPHRARELEASLERLGVTDHAWLGTAPARAAGLPDREYRDSGMRWVTEGVAGPDLEAAADLRCFTSAPMDEATADLAAFAAARTPDVIITYDANGGYGHPDHVRAHLISVAVGRATGAQVWAIAGDPAARRVTDADVWFDLPHQADRIRSGLEQYRSQLIMRPDGRVQHEDGFSHEVPVGVGLTRIV</sequence>
<comment type="caution">
    <text evidence="2">The sequence shown here is derived from an EMBL/GenBank/DDBJ whole genome shotgun (WGS) entry which is preliminary data.</text>
</comment>
<evidence type="ECO:0000313" key="2">
    <source>
        <dbReference type="EMBL" id="KAB1648823.1"/>
    </source>
</evidence>
<evidence type="ECO:0000256" key="1">
    <source>
        <dbReference type="ARBA" id="ARBA00022833"/>
    </source>
</evidence>
<keyword evidence="1" id="KW-0862">Zinc</keyword>
<dbReference type="OrthoDB" id="158614at2"/>
<dbReference type="Proteomes" id="UP000431744">
    <property type="component" value="Unassembled WGS sequence"/>
</dbReference>
<dbReference type="InterPro" id="IPR024078">
    <property type="entry name" value="LmbE-like_dom_sf"/>
</dbReference>
<dbReference type="SUPFAM" id="SSF102588">
    <property type="entry name" value="LmbE-like"/>
    <property type="match status" value="1"/>
</dbReference>
<evidence type="ECO:0000313" key="3">
    <source>
        <dbReference type="Proteomes" id="UP000431744"/>
    </source>
</evidence>
<name>A0A6H9WHQ3_9MICO</name>
<gene>
    <name evidence="2" type="ORF">F8O04_00515</name>
</gene>
<dbReference type="Gene3D" id="3.40.50.10320">
    <property type="entry name" value="LmbE-like"/>
    <property type="match status" value="1"/>
</dbReference>
<organism evidence="2 3">
    <name type="scientific">Pseudoclavibacter endophyticus</name>
    <dbReference type="NCBI Taxonomy" id="1778590"/>
    <lineage>
        <taxon>Bacteria</taxon>
        <taxon>Bacillati</taxon>
        <taxon>Actinomycetota</taxon>
        <taxon>Actinomycetes</taxon>
        <taxon>Micrococcales</taxon>
        <taxon>Microbacteriaceae</taxon>
        <taxon>Pseudoclavibacter</taxon>
    </lineage>
</organism>
<keyword evidence="3" id="KW-1185">Reference proteome</keyword>
<dbReference type="AlphaFoldDB" id="A0A6H9WHQ3"/>